<dbReference type="AlphaFoldDB" id="A0A9X2UAR0"/>
<dbReference type="EMBL" id="JANUBB010000013">
    <property type="protein sequence ID" value="MCS3952870.1"/>
    <property type="molecule type" value="Genomic_DNA"/>
</dbReference>
<organism evidence="1 2">
    <name type="scientific">Salinibacter ruber</name>
    <dbReference type="NCBI Taxonomy" id="146919"/>
    <lineage>
        <taxon>Bacteria</taxon>
        <taxon>Pseudomonadati</taxon>
        <taxon>Rhodothermota</taxon>
        <taxon>Rhodothermia</taxon>
        <taxon>Rhodothermales</taxon>
        <taxon>Salinibacteraceae</taxon>
        <taxon>Salinibacter</taxon>
    </lineage>
</organism>
<gene>
    <name evidence="1" type="ORF">GGP83_002843</name>
</gene>
<dbReference type="Proteomes" id="UP001155010">
    <property type="component" value="Unassembled WGS sequence"/>
</dbReference>
<dbReference type="Pfam" id="PF13146">
    <property type="entry name" value="TRL"/>
    <property type="match status" value="1"/>
</dbReference>
<evidence type="ECO:0000313" key="2">
    <source>
        <dbReference type="Proteomes" id="UP001155010"/>
    </source>
</evidence>
<protein>
    <submittedName>
        <fullName evidence="1">Uncharacterized protein</fullName>
    </submittedName>
</protein>
<accession>A0A9X2UAR0</accession>
<sequence length="65" mass="6871">MAVQAGELRKGTASAEGYLGLVAQGDASIQAAATDGEISNIHHVDFKTRSILGLYVKYTTVVYGR</sequence>
<comment type="caution">
    <text evidence="1">The sequence shown here is derived from an EMBL/GenBank/DDBJ whole genome shotgun (WGS) entry which is preliminary data.</text>
</comment>
<reference evidence="1" key="1">
    <citation type="submission" date="2022-08" db="EMBL/GenBank/DDBJ databases">
        <title>Genomic Encyclopedia of Type Strains, Phase V (KMG-V): Genome sequencing to study the core and pangenomes of soil and plant-associated prokaryotes.</title>
        <authorList>
            <person name="Whitman W."/>
        </authorList>
    </citation>
    <scope>NUCLEOTIDE SEQUENCE</scope>
    <source>
        <strain evidence="1">SP2017</strain>
    </source>
</reference>
<dbReference type="InterPro" id="IPR025113">
    <property type="entry name" value="TRL-like"/>
</dbReference>
<proteinExistence type="predicted"/>
<name>A0A9X2UAR0_9BACT</name>
<evidence type="ECO:0000313" key="1">
    <source>
        <dbReference type="EMBL" id="MCS3952870.1"/>
    </source>
</evidence>